<evidence type="ECO:0000313" key="3">
    <source>
        <dbReference type="EMBL" id="GGM35928.1"/>
    </source>
</evidence>
<dbReference type="InterPro" id="IPR036278">
    <property type="entry name" value="Sialidase_sf"/>
</dbReference>
<dbReference type="RefSeq" id="WP_190251567.1">
    <property type="nucleotide sequence ID" value="NZ_BMPI01000019.1"/>
</dbReference>
<protein>
    <recommendedName>
        <fullName evidence="2">Sialidase domain-containing protein</fullName>
    </recommendedName>
</protein>
<dbReference type="AlphaFoldDB" id="A0A917TSA9"/>
<dbReference type="CDD" id="cd15482">
    <property type="entry name" value="Sialidase_non-viral"/>
    <property type="match status" value="1"/>
</dbReference>
<dbReference type="SUPFAM" id="SSF50939">
    <property type="entry name" value="Sialidases"/>
    <property type="match status" value="1"/>
</dbReference>
<comment type="caution">
    <text evidence="3">The sequence shown here is derived from an EMBL/GenBank/DDBJ whole genome shotgun (WGS) entry which is preliminary data.</text>
</comment>
<dbReference type="EMBL" id="BMPI01000019">
    <property type="protein sequence ID" value="GGM35928.1"/>
    <property type="molecule type" value="Genomic_DNA"/>
</dbReference>
<feature type="region of interest" description="Disordered" evidence="1">
    <location>
        <begin position="312"/>
        <end position="333"/>
    </location>
</feature>
<proteinExistence type="predicted"/>
<reference evidence="3" key="1">
    <citation type="journal article" date="2014" name="Int. J. Syst. Evol. Microbiol.">
        <title>Complete genome sequence of Corynebacterium casei LMG S-19264T (=DSM 44701T), isolated from a smear-ripened cheese.</title>
        <authorList>
            <consortium name="US DOE Joint Genome Institute (JGI-PGF)"/>
            <person name="Walter F."/>
            <person name="Albersmeier A."/>
            <person name="Kalinowski J."/>
            <person name="Ruckert C."/>
        </authorList>
    </citation>
    <scope>NUCLEOTIDE SEQUENCE</scope>
    <source>
        <strain evidence="3">JCM 19831</strain>
    </source>
</reference>
<feature type="region of interest" description="Disordered" evidence="1">
    <location>
        <begin position="207"/>
        <end position="232"/>
    </location>
</feature>
<dbReference type="PANTHER" id="PTHR43752:SF2">
    <property type="entry name" value="BNR_ASP-BOX REPEAT FAMILY PROTEIN"/>
    <property type="match status" value="1"/>
</dbReference>
<feature type="domain" description="Sialidase" evidence="2">
    <location>
        <begin position="54"/>
        <end position="364"/>
    </location>
</feature>
<dbReference type="Proteomes" id="UP000642070">
    <property type="component" value="Unassembled WGS sequence"/>
</dbReference>
<accession>A0A917TSA9</accession>
<dbReference type="PANTHER" id="PTHR43752">
    <property type="entry name" value="BNR/ASP-BOX REPEAT FAMILY PROTEIN"/>
    <property type="match status" value="1"/>
</dbReference>
<dbReference type="InterPro" id="IPR011040">
    <property type="entry name" value="Sialidase"/>
</dbReference>
<keyword evidence="4" id="KW-1185">Reference proteome</keyword>
<evidence type="ECO:0000259" key="2">
    <source>
        <dbReference type="Pfam" id="PF13088"/>
    </source>
</evidence>
<dbReference type="Gene3D" id="2.120.10.10">
    <property type="match status" value="2"/>
</dbReference>
<organism evidence="3 4">
    <name type="scientific">Dactylosporangium sucinum</name>
    <dbReference type="NCBI Taxonomy" id="1424081"/>
    <lineage>
        <taxon>Bacteria</taxon>
        <taxon>Bacillati</taxon>
        <taxon>Actinomycetota</taxon>
        <taxon>Actinomycetes</taxon>
        <taxon>Micromonosporales</taxon>
        <taxon>Micromonosporaceae</taxon>
        <taxon>Dactylosporangium</taxon>
    </lineage>
</organism>
<reference evidence="3" key="2">
    <citation type="submission" date="2020-09" db="EMBL/GenBank/DDBJ databases">
        <authorList>
            <person name="Sun Q."/>
            <person name="Ohkuma M."/>
        </authorList>
    </citation>
    <scope>NUCLEOTIDE SEQUENCE</scope>
    <source>
        <strain evidence="3">JCM 19831</strain>
    </source>
</reference>
<gene>
    <name evidence="3" type="ORF">GCM10007977_041760</name>
</gene>
<evidence type="ECO:0000256" key="1">
    <source>
        <dbReference type="SAM" id="MobiDB-lite"/>
    </source>
</evidence>
<name>A0A917TSA9_9ACTN</name>
<evidence type="ECO:0000313" key="4">
    <source>
        <dbReference type="Proteomes" id="UP000642070"/>
    </source>
</evidence>
<sequence length="387" mass="41218">MTQHRTGTDAAFEIAEAGVVVDAVPAMFPGLTRIGGELVTSFSTVPDGWPGGTVGVVRSGDEGRTWSAPQIVATPGEGQDAVLNAVALTTLRDGTLLLPYNGVKWTPGRGVGGRVISAHLLRSTDGGRTWTGGERLDLDFYSPAVYGEIVELADGRLLWPVWGQRASGERWRSAVLVSTDAGRTWTVGPTIAFDPDARLAGPYASPEVDGLSADGNPDPSVTNDPAFRPHSPIDGFTETTVLDLEDGHLLAVLRQQGIGGDTTMRLFRAESADAGQTWSPYEPMGFTGMSPLLHRAEDGSLLLATRRCAPEGGPDAPGVEIRRSHDGGRSFSGPLPLADPHGYRYTAEYQCGYPAMANLPGGEVLVTFYSFAPHHGRFVAWNKLRLL</sequence>
<dbReference type="Pfam" id="PF13088">
    <property type="entry name" value="BNR_2"/>
    <property type="match status" value="1"/>
</dbReference>